<dbReference type="Pfam" id="PF03108">
    <property type="entry name" value="DBD_Tnp_Mut"/>
    <property type="match status" value="1"/>
</dbReference>
<organism evidence="6 7">
    <name type="scientific">Rhynchospora tenuis</name>
    <dbReference type="NCBI Taxonomy" id="198213"/>
    <lineage>
        <taxon>Eukaryota</taxon>
        <taxon>Viridiplantae</taxon>
        <taxon>Streptophyta</taxon>
        <taxon>Embryophyta</taxon>
        <taxon>Tracheophyta</taxon>
        <taxon>Spermatophyta</taxon>
        <taxon>Magnoliopsida</taxon>
        <taxon>Liliopsida</taxon>
        <taxon>Poales</taxon>
        <taxon>Cyperaceae</taxon>
        <taxon>Cyperoideae</taxon>
        <taxon>Rhynchosporeae</taxon>
        <taxon>Rhynchospora</taxon>
    </lineage>
</organism>
<evidence type="ECO:0000259" key="5">
    <source>
        <dbReference type="PROSITE" id="PS50966"/>
    </source>
</evidence>
<dbReference type="SMART" id="SM00575">
    <property type="entry name" value="ZnF_PMZ"/>
    <property type="match status" value="1"/>
</dbReference>
<comment type="caution">
    <text evidence="6">The sequence shown here is derived from an EMBL/GenBank/DDBJ whole genome shotgun (WGS) entry which is preliminary data.</text>
</comment>
<dbReference type="PANTHER" id="PTHR31973:SF195">
    <property type="entry name" value="MUDR FAMILY TRANSPOSASE"/>
    <property type="match status" value="1"/>
</dbReference>
<keyword evidence="3" id="KW-0862">Zinc</keyword>
<name>A0AAD5Z5V9_9POAL</name>
<evidence type="ECO:0000256" key="3">
    <source>
        <dbReference type="ARBA" id="ARBA00022833"/>
    </source>
</evidence>
<dbReference type="Proteomes" id="UP001210211">
    <property type="component" value="Unassembled WGS sequence"/>
</dbReference>
<reference evidence="6 7" key="1">
    <citation type="journal article" date="2022" name="Cell">
        <title>Repeat-based holocentromeres influence genome architecture and karyotype evolution.</title>
        <authorList>
            <person name="Hofstatter P.G."/>
            <person name="Thangavel G."/>
            <person name="Lux T."/>
            <person name="Neumann P."/>
            <person name="Vondrak T."/>
            <person name="Novak P."/>
            <person name="Zhang M."/>
            <person name="Costa L."/>
            <person name="Castellani M."/>
            <person name="Scott A."/>
            <person name="Toegelov H."/>
            <person name="Fuchs J."/>
            <person name="Mata-Sucre Y."/>
            <person name="Dias Y."/>
            <person name="Vanzela A.L.L."/>
            <person name="Huettel B."/>
            <person name="Almeida C.C.S."/>
            <person name="Simkova H."/>
            <person name="Souza G."/>
            <person name="Pedrosa-Harand A."/>
            <person name="Macas J."/>
            <person name="Mayer K.F.X."/>
            <person name="Houben A."/>
            <person name="Marques A."/>
        </authorList>
    </citation>
    <scope>NUCLEOTIDE SEQUENCE [LARGE SCALE GENOMIC DNA]</scope>
    <source>
        <strain evidence="6">RhyTen1mFocal</strain>
    </source>
</reference>
<dbReference type="AlphaFoldDB" id="A0AAD5Z5V9"/>
<keyword evidence="2 4" id="KW-0863">Zinc-finger</keyword>
<dbReference type="PANTHER" id="PTHR31973">
    <property type="entry name" value="POLYPROTEIN, PUTATIVE-RELATED"/>
    <property type="match status" value="1"/>
</dbReference>
<dbReference type="GO" id="GO:0008270">
    <property type="term" value="F:zinc ion binding"/>
    <property type="evidence" value="ECO:0007669"/>
    <property type="project" value="UniProtKB-KW"/>
</dbReference>
<gene>
    <name evidence="6" type="ORF">LUZ61_016622</name>
</gene>
<evidence type="ECO:0000256" key="4">
    <source>
        <dbReference type="PROSITE-ProRule" id="PRU00325"/>
    </source>
</evidence>
<dbReference type="EMBL" id="JAMRDG010000002">
    <property type="protein sequence ID" value="KAJ3687458.1"/>
    <property type="molecule type" value="Genomic_DNA"/>
</dbReference>
<evidence type="ECO:0000313" key="7">
    <source>
        <dbReference type="Proteomes" id="UP001210211"/>
    </source>
</evidence>
<dbReference type="Pfam" id="PF04434">
    <property type="entry name" value="SWIM"/>
    <property type="match status" value="1"/>
</dbReference>
<dbReference type="PROSITE" id="PS50966">
    <property type="entry name" value="ZF_SWIM"/>
    <property type="match status" value="1"/>
</dbReference>
<proteinExistence type="predicted"/>
<keyword evidence="1" id="KW-0479">Metal-binding</keyword>
<dbReference type="InterPro" id="IPR007527">
    <property type="entry name" value="Znf_SWIM"/>
</dbReference>
<accession>A0AAD5Z5V9</accession>
<evidence type="ECO:0000256" key="2">
    <source>
        <dbReference type="ARBA" id="ARBA00022771"/>
    </source>
</evidence>
<dbReference type="InterPro" id="IPR006564">
    <property type="entry name" value="Znf_PMZ"/>
</dbReference>
<protein>
    <recommendedName>
        <fullName evidence="5">SWIM-type domain-containing protein</fullName>
    </recommendedName>
</protein>
<dbReference type="Pfam" id="PF10551">
    <property type="entry name" value="MULE"/>
    <property type="match status" value="1"/>
</dbReference>
<keyword evidence="7" id="KW-1185">Reference proteome</keyword>
<evidence type="ECO:0000256" key="1">
    <source>
        <dbReference type="ARBA" id="ARBA00022723"/>
    </source>
</evidence>
<sequence>MFPISIYTGGAVENGPMGATYNKPPSASYPAQDDLTFDDLKRKIFELTGISEDKNSITVNARWNAGTGGSHCFLQMPICENSMWRMLVDKTLSGGTGWSVVELFVEAVPNLGCTHNDPEEKSQSNVECAETREKSQSNVECAETTPELPTCRSSKRIQEMRKSLQELSDEESIDVKPPSDELALYSGRLFDSLDDLKRAVREYHFKHNKNFVTVKSSYSRYVVKCLDPECGWKLYAGSGKDRSYCQIKTIKGEHVCSNERDGEDNVNMSTEFISKLILDLVKKKGDACTPKEIQEFVHAVYPCMPSYLKAFRAKELAIAHLFGERKESYAKLAPYLNAIQVVNPGTKVEWWSDATADPNVRLFRGVAWAFAPAIEGFKSCRPVISIDSTILSGKYGGRMLIAVAYDADDQLLPLAFAVIKDEKDESWSWFMRWLRLEVVGPRPLCVISDWQDSILTLFDQPDSGWSTGMGQAFHRYCSRYLCENIRSSFKKDYLAKLVKWVSRQNQPSKFSLGMLRILETSRQAHNWLVKVGTRPDEESANHLWSLCEDGGYRYGIMAANGNECVFDLFPQIQMLPITALVELTFTKSAEIFASKREAASIIEVEKQLWSNKVVATLEARRAKASQHRIVSLQSQSFTHAEFEVETRSKVKHNVRMGHDQRSCSCQKPQLTGIPCSHLLAVCAYRSINADHLVDAAYDARQLLATWTPQFHDPGSPKEWPEYAGVAYSLDFKSIKRGRRRKKDVWSPTSEYHCGKCNQIGHSKKHCTRNQGTLVSSTSES</sequence>
<dbReference type="InterPro" id="IPR004332">
    <property type="entry name" value="Transposase_MuDR"/>
</dbReference>
<dbReference type="InterPro" id="IPR018289">
    <property type="entry name" value="MULE_transposase_dom"/>
</dbReference>
<evidence type="ECO:0000313" key="6">
    <source>
        <dbReference type="EMBL" id="KAJ3687458.1"/>
    </source>
</evidence>
<feature type="domain" description="SWIM-type" evidence="5">
    <location>
        <begin position="648"/>
        <end position="686"/>
    </location>
</feature>